<dbReference type="Proteomes" id="UP000069697">
    <property type="component" value="Unassembled WGS sequence"/>
</dbReference>
<dbReference type="EMBL" id="BCNV01000005">
    <property type="protein sequence ID" value="GAS84481.1"/>
    <property type="molecule type" value="Genomic_DNA"/>
</dbReference>
<organism evidence="1 2">
    <name type="scientific">Paenibacillus amylolyticus</name>
    <dbReference type="NCBI Taxonomy" id="1451"/>
    <lineage>
        <taxon>Bacteria</taxon>
        <taxon>Bacillati</taxon>
        <taxon>Bacillota</taxon>
        <taxon>Bacilli</taxon>
        <taxon>Bacillales</taxon>
        <taxon>Paenibacillaceae</taxon>
        <taxon>Paenibacillus</taxon>
    </lineage>
</organism>
<reference evidence="2" key="2">
    <citation type="submission" date="2016-01" db="EMBL/GenBank/DDBJ databases">
        <title>Draft Genome Sequence of Paenibacillus amylolyticus Heshi-A3 that Was Isolated from Fermented Rice Bran with Aging Salted Mackerel, Which Was Named Heshiko as Traditional Fermented Seafood in Japan.</title>
        <authorList>
            <person name="Akuzawa S."/>
            <person name="Nakagawa J."/>
            <person name="Kanekatsu T."/>
            <person name="Kubota E."/>
            <person name="Ohtake R."/>
            <person name="Suzuki T."/>
            <person name="Kanesaki Y."/>
        </authorList>
    </citation>
    <scope>NUCLEOTIDE SEQUENCE [LARGE SCALE GENOMIC DNA]</scope>
    <source>
        <strain evidence="2">Heshi-A3</strain>
    </source>
</reference>
<reference evidence="1 2" key="1">
    <citation type="journal article" date="2016" name="Genome Announc.">
        <title>Draft Genome Sequence of Paenibacillus amylolyticus Heshi-A3, Isolated from Fermented Rice Bran in a Japanese Fermented Seafood Dish.</title>
        <authorList>
            <person name="Akuzawa S."/>
            <person name="Nagaoka J."/>
            <person name="Kanekatsu M."/>
            <person name="Kubota E."/>
            <person name="Ohtake R."/>
            <person name="Suzuki T."/>
            <person name="Kanesaki Y."/>
        </authorList>
    </citation>
    <scope>NUCLEOTIDE SEQUENCE [LARGE SCALE GENOMIC DNA]</scope>
    <source>
        <strain evidence="1 2">Heshi-A3</strain>
    </source>
</reference>
<evidence type="ECO:0000313" key="1">
    <source>
        <dbReference type="EMBL" id="GAS84481.1"/>
    </source>
</evidence>
<accession>A0A100VR08</accession>
<sequence>MQQEVTGNRVKVPSGPATVMVKPFLIQVTRKKPGKTEKEANDPKPGDLPCMCHRTLRGKEWCTKNQELGEQAVRPAGPLWAT</sequence>
<gene>
    <name evidence="1" type="ORF">PAHA3_4584</name>
</gene>
<dbReference type="AlphaFoldDB" id="A0A100VR08"/>
<evidence type="ECO:0000313" key="2">
    <source>
        <dbReference type="Proteomes" id="UP000069697"/>
    </source>
</evidence>
<proteinExistence type="predicted"/>
<protein>
    <submittedName>
        <fullName evidence="1">Uncharacterized protein</fullName>
    </submittedName>
</protein>
<comment type="caution">
    <text evidence="1">The sequence shown here is derived from an EMBL/GenBank/DDBJ whole genome shotgun (WGS) entry which is preliminary data.</text>
</comment>
<name>A0A100VR08_PAEAM</name>